<feature type="domain" description="DUF4114" evidence="3">
    <location>
        <begin position="143"/>
        <end position="214"/>
    </location>
</feature>
<keyword evidence="5" id="KW-1185">Reference proteome</keyword>
<reference evidence="4 5" key="1">
    <citation type="submission" date="2018-11" db="EMBL/GenBank/DDBJ databases">
        <title>Whole genome sequencing of an environmental sample.</title>
        <authorList>
            <person name="Sarangi A.N."/>
            <person name="Singh D."/>
            <person name="Tripathy S."/>
        </authorList>
    </citation>
    <scope>NUCLEOTIDE SEQUENCE [LARGE SCALE GENOMIC DNA]</scope>
    <source>
        <strain evidence="4 5">Lakshadweep</strain>
    </source>
</reference>
<evidence type="ECO:0000259" key="2">
    <source>
        <dbReference type="Pfam" id="PF07589"/>
    </source>
</evidence>
<dbReference type="Proteomes" id="UP000292459">
    <property type="component" value="Unassembled WGS sequence"/>
</dbReference>
<dbReference type="AlphaFoldDB" id="A0A4Q7EGF4"/>
<evidence type="ECO:0000256" key="1">
    <source>
        <dbReference type="SAM" id="SignalP"/>
    </source>
</evidence>
<dbReference type="Pfam" id="PF07589">
    <property type="entry name" value="PEP-CTERM"/>
    <property type="match status" value="1"/>
</dbReference>
<proteinExistence type="predicted"/>
<evidence type="ECO:0000259" key="3">
    <source>
        <dbReference type="Pfam" id="PF13448"/>
    </source>
</evidence>
<dbReference type="RefSeq" id="WP_084606943.1">
    <property type="nucleotide sequence ID" value="NZ_QVFV01000001.1"/>
</dbReference>
<dbReference type="OrthoDB" id="457055at2"/>
<feature type="chain" id="PRO_5020903624" evidence="1">
    <location>
        <begin position="31"/>
        <end position="251"/>
    </location>
</feature>
<gene>
    <name evidence="4" type="ORF">DYY88_02435</name>
</gene>
<sequence>MPSLSMLSKACGAIATVAMLTTALSSTANAQVNFGRSSDGPGASLQEQLDALNAGIDTENDESGAETFQTIGKGVRSFLLFEIAGFAPFNTVGIYNSNGDMKELFTGADGNDGATRSRRIGKNELSNDGFDQFGMYLTNKRGQTFYSEVSKNSDGHDYFLAYQGSGQRLENIDGDLNPNKNGDQTRIRLKTTDYLFAWEDLPWSSSDKDYNDFVGIIRNVEVSEDVPEPASMLGLAVVAGGAIALRRRQTA</sequence>
<feature type="domain" description="Ice-binding protein C-terminal" evidence="2">
    <location>
        <begin position="225"/>
        <end position="248"/>
    </location>
</feature>
<keyword evidence="1" id="KW-0732">Signal</keyword>
<accession>A0A4Q7EGF4</accession>
<evidence type="ECO:0000313" key="4">
    <source>
        <dbReference type="EMBL" id="RZM82136.1"/>
    </source>
</evidence>
<dbReference type="InterPro" id="IPR013424">
    <property type="entry name" value="Ice-binding_C"/>
</dbReference>
<dbReference type="InterPro" id="IPR025193">
    <property type="entry name" value="DUF4114"/>
</dbReference>
<dbReference type="EMBL" id="QVFV01000001">
    <property type="protein sequence ID" value="RZM82136.1"/>
    <property type="molecule type" value="Genomic_DNA"/>
</dbReference>
<comment type="caution">
    <text evidence="4">The sequence shown here is derived from an EMBL/GenBank/DDBJ whole genome shotgun (WGS) entry which is preliminary data.</text>
</comment>
<name>A0A4Q7EGF4_9CYAN</name>
<evidence type="ECO:0000313" key="5">
    <source>
        <dbReference type="Proteomes" id="UP000292459"/>
    </source>
</evidence>
<dbReference type="Pfam" id="PF13448">
    <property type="entry name" value="DUF4114"/>
    <property type="match status" value="1"/>
</dbReference>
<dbReference type="NCBIfam" id="TIGR02595">
    <property type="entry name" value="PEP_CTERM"/>
    <property type="match status" value="1"/>
</dbReference>
<protein>
    <submittedName>
        <fullName evidence="4">PEP-CTERM sorting domain-containing protein</fullName>
    </submittedName>
</protein>
<feature type="signal peptide" evidence="1">
    <location>
        <begin position="1"/>
        <end position="30"/>
    </location>
</feature>
<organism evidence="4 5">
    <name type="scientific">Leptolyngbya iicbica LK</name>
    <dbReference type="NCBI Taxonomy" id="2294035"/>
    <lineage>
        <taxon>Bacteria</taxon>
        <taxon>Bacillati</taxon>
        <taxon>Cyanobacteriota</taxon>
        <taxon>Cyanophyceae</taxon>
        <taxon>Leptolyngbyales</taxon>
        <taxon>Leptolyngbyaceae</taxon>
        <taxon>Leptolyngbya group</taxon>
        <taxon>Leptolyngbya</taxon>
        <taxon>Leptolyngbya iicbica</taxon>
    </lineage>
</organism>